<gene>
    <name evidence="1" type="ORF">BGT96224V316_LOCUS7051</name>
</gene>
<evidence type="ECO:0000313" key="1">
    <source>
        <dbReference type="EMBL" id="VDB93297.1"/>
    </source>
</evidence>
<accession>A0A9X9MMB7</accession>
<evidence type="ECO:0000313" key="2">
    <source>
        <dbReference type="Proteomes" id="UP000324639"/>
    </source>
</evidence>
<name>A0A9X9MMB7_BLUGR</name>
<organism evidence="1 2">
    <name type="scientific">Blumeria graminis f. sp. tritici</name>
    <dbReference type="NCBI Taxonomy" id="62690"/>
    <lineage>
        <taxon>Eukaryota</taxon>
        <taxon>Fungi</taxon>
        <taxon>Dikarya</taxon>
        <taxon>Ascomycota</taxon>
        <taxon>Pezizomycotina</taxon>
        <taxon>Leotiomycetes</taxon>
        <taxon>Erysiphales</taxon>
        <taxon>Erysiphaceae</taxon>
        <taxon>Blumeria</taxon>
    </lineage>
</organism>
<reference evidence="1 2" key="1">
    <citation type="submission" date="2018-08" db="EMBL/GenBank/DDBJ databases">
        <authorList>
            <person name="Muller C M."/>
        </authorList>
    </citation>
    <scope>NUCLEOTIDE SEQUENCE [LARGE SCALE GENOMIC DNA]</scope>
</reference>
<keyword evidence="2" id="KW-1185">Reference proteome</keyword>
<sequence length="47" mass="5242">MNPNLVSVLLIRHPHLMYIELAVVTLICPTITNLSYTPKATCLPYSS</sequence>
<dbReference type="EMBL" id="LR026992">
    <property type="protein sequence ID" value="VDB93297.1"/>
    <property type="molecule type" value="Genomic_DNA"/>
</dbReference>
<dbReference type="AlphaFoldDB" id="A0A9X9MMB7"/>
<dbReference type="Proteomes" id="UP000324639">
    <property type="component" value="Chromosome Bgt_-09"/>
</dbReference>
<proteinExistence type="predicted"/>
<protein>
    <submittedName>
        <fullName evidence="1">Bgt-50426</fullName>
    </submittedName>
</protein>